<gene>
    <name evidence="1" type="ORF">M513_06995</name>
</gene>
<protein>
    <submittedName>
        <fullName evidence="1">Uncharacterized protein</fullName>
    </submittedName>
</protein>
<proteinExistence type="predicted"/>
<name>A0A085M4K4_9BILA</name>
<dbReference type="AlphaFoldDB" id="A0A085M4K4"/>
<dbReference type="Proteomes" id="UP000030764">
    <property type="component" value="Unassembled WGS sequence"/>
</dbReference>
<keyword evidence="2" id="KW-1185">Reference proteome</keyword>
<organism evidence="1 2">
    <name type="scientific">Trichuris suis</name>
    <name type="common">pig whipworm</name>
    <dbReference type="NCBI Taxonomy" id="68888"/>
    <lineage>
        <taxon>Eukaryota</taxon>
        <taxon>Metazoa</taxon>
        <taxon>Ecdysozoa</taxon>
        <taxon>Nematoda</taxon>
        <taxon>Enoplea</taxon>
        <taxon>Dorylaimia</taxon>
        <taxon>Trichinellida</taxon>
        <taxon>Trichuridae</taxon>
        <taxon>Trichuris</taxon>
    </lineage>
</organism>
<accession>A0A085M4K4</accession>
<sequence length="144" mass="16504">MTRGQQTGKIRERKRTSTERALSPVLNFKFSKDKQQERQARLKFGKVTNSAQIEISKSRSVSIQLADLFGSSEGERVCAFCPQLKIAGTYGTDAPISDVRANILVYSRFQRHRSSKCGSHQSEKTLEQFMFNEVRNCIRRHTIF</sequence>
<dbReference type="EMBL" id="KL363231">
    <property type="protein sequence ID" value="KFD52150.1"/>
    <property type="molecule type" value="Genomic_DNA"/>
</dbReference>
<evidence type="ECO:0000313" key="1">
    <source>
        <dbReference type="EMBL" id="KFD52150.1"/>
    </source>
</evidence>
<reference evidence="1 2" key="1">
    <citation type="journal article" date="2014" name="Nat. Genet.">
        <title>Genome and transcriptome of the porcine whipworm Trichuris suis.</title>
        <authorList>
            <person name="Jex A.R."/>
            <person name="Nejsum P."/>
            <person name="Schwarz E.M."/>
            <person name="Hu L."/>
            <person name="Young N.D."/>
            <person name="Hall R.S."/>
            <person name="Korhonen P.K."/>
            <person name="Liao S."/>
            <person name="Thamsborg S."/>
            <person name="Xia J."/>
            <person name="Xu P."/>
            <person name="Wang S."/>
            <person name="Scheerlinck J.P."/>
            <person name="Hofmann A."/>
            <person name="Sternberg P.W."/>
            <person name="Wang J."/>
            <person name="Gasser R.B."/>
        </authorList>
    </citation>
    <scope>NUCLEOTIDE SEQUENCE [LARGE SCALE GENOMIC DNA]</scope>
    <source>
        <strain evidence="1">DCEP-RM93M</strain>
    </source>
</reference>
<evidence type="ECO:0000313" key="2">
    <source>
        <dbReference type="Proteomes" id="UP000030764"/>
    </source>
</evidence>